<dbReference type="GO" id="GO:0016973">
    <property type="term" value="P:poly(A)+ mRNA export from nucleus"/>
    <property type="evidence" value="ECO:0000318"/>
    <property type="project" value="GO_Central"/>
</dbReference>
<comment type="subcellular location">
    <subcellularLocation>
        <location evidence="1">Nucleus envelope</location>
    </subcellularLocation>
</comment>
<dbReference type="OMA" id="TRKYEEY"/>
<dbReference type="HOGENOM" id="CLU_008593_1_0_1"/>
<dbReference type="PANTHER" id="PTHR13405">
    <property type="entry name" value="NUCLEAR PORE COMPLEX PROTEIN NUP133"/>
    <property type="match status" value="1"/>
</dbReference>
<keyword evidence="11" id="KW-1185">Reference proteome</keyword>
<evidence type="ECO:0000256" key="6">
    <source>
        <dbReference type="ARBA" id="ARBA00023010"/>
    </source>
</evidence>
<dbReference type="Gene3D" id="1.25.40.700">
    <property type="match status" value="1"/>
</dbReference>
<dbReference type="FunCoup" id="E9FWZ0">
    <property type="interactions" value="2200"/>
</dbReference>
<gene>
    <name evidence="10" type="ORF">DAPPUDRAFT_41955</name>
</gene>
<evidence type="ECO:0000256" key="7">
    <source>
        <dbReference type="ARBA" id="ARBA00023242"/>
    </source>
</evidence>
<proteinExistence type="inferred from homology"/>
<evidence type="ECO:0000256" key="3">
    <source>
        <dbReference type="ARBA" id="ARBA00022448"/>
    </source>
</evidence>
<evidence type="ECO:0000313" key="11">
    <source>
        <dbReference type="Proteomes" id="UP000000305"/>
    </source>
</evidence>
<dbReference type="AlphaFoldDB" id="E9FWZ0"/>
<evidence type="ECO:0000256" key="5">
    <source>
        <dbReference type="ARBA" id="ARBA00022927"/>
    </source>
</evidence>
<dbReference type="Gene3D" id="2.130.10.10">
    <property type="entry name" value="YVTN repeat-like/Quinoprotein amine dehydrogenase"/>
    <property type="match status" value="1"/>
</dbReference>
<dbReference type="eggNOG" id="KOG4121">
    <property type="taxonomic scope" value="Eukaryota"/>
</dbReference>
<feature type="domain" description="Nucleoporin Nup133/Nup155-like C-terminal" evidence="8">
    <location>
        <begin position="776"/>
        <end position="1029"/>
    </location>
</feature>
<dbReference type="InterPro" id="IPR007187">
    <property type="entry name" value="Nucleoporin_Nup133/Nup155_C"/>
</dbReference>
<dbReference type="EMBL" id="GL732526">
    <property type="protein sequence ID" value="EFX88351.1"/>
    <property type="molecule type" value="Genomic_DNA"/>
</dbReference>
<evidence type="ECO:0000256" key="4">
    <source>
        <dbReference type="ARBA" id="ARBA00022816"/>
    </source>
</evidence>
<protein>
    <recommendedName>
        <fullName evidence="12">Nucleoporin Nup133/Nup155-like C-terminal domain-containing protein</fullName>
    </recommendedName>
</protein>
<dbReference type="Pfam" id="PF03177">
    <property type="entry name" value="Nucleoporin_C"/>
    <property type="match status" value="1"/>
</dbReference>
<dbReference type="PhylomeDB" id="E9FWZ0"/>
<dbReference type="InterPro" id="IPR014908">
    <property type="entry name" value="Nucleoporin_Nup133/Nup155_N"/>
</dbReference>
<dbReference type="Proteomes" id="UP000000305">
    <property type="component" value="Unassembled WGS sequence"/>
</dbReference>
<keyword evidence="3" id="KW-0813">Transport</keyword>
<dbReference type="GO" id="GO:0017056">
    <property type="term" value="F:structural constituent of nuclear pore"/>
    <property type="evidence" value="ECO:0000318"/>
    <property type="project" value="GO_Central"/>
</dbReference>
<keyword evidence="4" id="KW-0509">mRNA transport</keyword>
<dbReference type="GO" id="GO:0031080">
    <property type="term" value="C:nuclear pore outer ring"/>
    <property type="evidence" value="ECO:0000318"/>
    <property type="project" value="GO_Central"/>
</dbReference>
<dbReference type="KEGG" id="dpx:DAPPUDRAFT_41955"/>
<dbReference type="InterPro" id="IPR037624">
    <property type="entry name" value="Nup133-like"/>
</dbReference>
<feature type="domain" description="Nucleoporin Nup133/Nup155-like N-terminal" evidence="9">
    <location>
        <begin position="38"/>
        <end position="379"/>
    </location>
</feature>
<keyword evidence="5" id="KW-0653">Protein transport</keyword>
<name>E9FWZ0_DAPPU</name>
<evidence type="ECO:0000259" key="8">
    <source>
        <dbReference type="Pfam" id="PF03177"/>
    </source>
</evidence>
<dbReference type="GO" id="GO:0000972">
    <property type="term" value="P:transcription-dependent tethering of RNA polymerase II gene DNA at nuclear periphery"/>
    <property type="evidence" value="ECO:0000318"/>
    <property type="project" value="GO_Central"/>
</dbReference>
<keyword evidence="7" id="KW-0539">Nucleus</keyword>
<dbReference type="InterPro" id="IPR015943">
    <property type="entry name" value="WD40/YVTN_repeat-like_dom_sf"/>
</dbReference>
<dbReference type="STRING" id="6669.E9FWZ0"/>
<keyword evidence="6" id="KW-0811">Translocation</keyword>
<dbReference type="GO" id="GO:0006606">
    <property type="term" value="P:protein import into nucleus"/>
    <property type="evidence" value="ECO:0000318"/>
    <property type="project" value="GO_Central"/>
</dbReference>
<evidence type="ECO:0000259" key="9">
    <source>
        <dbReference type="Pfam" id="PF08801"/>
    </source>
</evidence>
<evidence type="ECO:0008006" key="12">
    <source>
        <dbReference type="Google" id="ProtNLM"/>
    </source>
</evidence>
<dbReference type="PANTHER" id="PTHR13405:SF11">
    <property type="entry name" value="NUCLEAR PORE COMPLEX PROTEIN NUP133"/>
    <property type="match status" value="1"/>
</dbReference>
<organism evidence="10 11">
    <name type="scientific">Daphnia pulex</name>
    <name type="common">Water flea</name>
    <dbReference type="NCBI Taxonomy" id="6669"/>
    <lineage>
        <taxon>Eukaryota</taxon>
        <taxon>Metazoa</taxon>
        <taxon>Ecdysozoa</taxon>
        <taxon>Arthropoda</taxon>
        <taxon>Crustacea</taxon>
        <taxon>Branchiopoda</taxon>
        <taxon>Diplostraca</taxon>
        <taxon>Cladocera</taxon>
        <taxon>Anomopoda</taxon>
        <taxon>Daphniidae</taxon>
        <taxon>Daphnia</taxon>
    </lineage>
</organism>
<reference evidence="10 11" key="1">
    <citation type="journal article" date="2011" name="Science">
        <title>The ecoresponsive genome of Daphnia pulex.</title>
        <authorList>
            <person name="Colbourne J.K."/>
            <person name="Pfrender M.E."/>
            <person name="Gilbert D."/>
            <person name="Thomas W.K."/>
            <person name="Tucker A."/>
            <person name="Oakley T.H."/>
            <person name="Tokishita S."/>
            <person name="Aerts A."/>
            <person name="Arnold G.J."/>
            <person name="Basu M.K."/>
            <person name="Bauer D.J."/>
            <person name="Caceres C.E."/>
            <person name="Carmel L."/>
            <person name="Casola C."/>
            <person name="Choi J.H."/>
            <person name="Detter J.C."/>
            <person name="Dong Q."/>
            <person name="Dusheyko S."/>
            <person name="Eads B.D."/>
            <person name="Frohlich T."/>
            <person name="Geiler-Samerotte K.A."/>
            <person name="Gerlach D."/>
            <person name="Hatcher P."/>
            <person name="Jogdeo S."/>
            <person name="Krijgsveld J."/>
            <person name="Kriventseva E.V."/>
            <person name="Kultz D."/>
            <person name="Laforsch C."/>
            <person name="Lindquist E."/>
            <person name="Lopez J."/>
            <person name="Manak J.R."/>
            <person name="Muller J."/>
            <person name="Pangilinan J."/>
            <person name="Patwardhan R.P."/>
            <person name="Pitluck S."/>
            <person name="Pritham E.J."/>
            <person name="Rechtsteiner A."/>
            <person name="Rho M."/>
            <person name="Rogozin I.B."/>
            <person name="Sakarya O."/>
            <person name="Salamov A."/>
            <person name="Schaack S."/>
            <person name="Shapiro H."/>
            <person name="Shiga Y."/>
            <person name="Skalitzky C."/>
            <person name="Smith Z."/>
            <person name="Souvorov A."/>
            <person name="Sung W."/>
            <person name="Tang Z."/>
            <person name="Tsuchiya D."/>
            <person name="Tu H."/>
            <person name="Vos H."/>
            <person name="Wang M."/>
            <person name="Wolf Y.I."/>
            <person name="Yamagata H."/>
            <person name="Yamada T."/>
            <person name="Ye Y."/>
            <person name="Shaw J.R."/>
            <person name="Andrews J."/>
            <person name="Crease T.J."/>
            <person name="Tang H."/>
            <person name="Lucas S.M."/>
            <person name="Robertson H.M."/>
            <person name="Bork P."/>
            <person name="Koonin E.V."/>
            <person name="Zdobnov E.M."/>
            <person name="Grigoriev I.V."/>
            <person name="Lynch M."/>
            <person name="Boore J.L."/>
        </authorList>
    </citation>
    <scope>NUCLEOTIDE SEQUENCE [LARGE SCALE GENOMIC DNA]</scope>
</reference>
<dbReference type="InParanoid" id="E9FWZ0"/>
<sequence length="1119" mass="125306">MLKSHFLSFSSLNVSSRSLNASSRNLAESSNYALENYGTALPVAVIELISSAERKAECSVTLSKDGWAWFVCGRQLVIWKYSKSAGANTVSTPSRKSIAVSSPKSHELTLPPSDLAHKSDLVAVFCSEADSVPSCIAVSPEGTVRYWDSIAHENFFVEINADLQGQECDTLSEAMPLGCLVATTTASVLLLTPRLTDGSPNIQCRNFKTPQGLLGSISRRMSSLIFGPISTHQSMETRLVKLLSQKKDSHTLEVQILCSQTLQYWQVGETERLLYQCDIDKWARESLIAHVWSRSDRNSIHKLRVWILDAQVYKNDLILLIAASNPNLSSQIQYALAALPMQSSSPPTGFSSFCVLKYATAMAERSDSSLQESSPPQCRFVLVGSTAYLYSDKWILCVPSNEPLEEPDKLEVKAANERFLGAGVFNQRPVFFSTRHGVLILQPSVGGPNDSQSFIDESIMEHSQIMAENLDPAQVNYSISIYLQNESTSSKLRLAFINFCRKNIYETQSLLEELFASPTSKGQIDSLMDRMVVDFSQQIIDDYPATDPRWTDSVPAGHESTFTTVSLLVLHQLEDKVKAHDLFLTFLRNMSIWGDLTAIGDRRGAKSSAFVLMEHAEKLRASLALRALHTPGSTLIDASIRRVLQERAVELTNDKLTQQDLFYRHITALGDFFPCFVDVVCETVANMSGSPSDKVKPISNATNFIIAMTNAARDYRARNIELLEQCENSFETLPWIASPGPRSVRSSIIRLLHLLVEEGVANADDAGLRSNLWSQAANLTDILLDALKMYLESCDEHSPSFAQVKQEVQSERSAILELFLRGREFERVALLAEKYVDFGALLTVCDETMNENKLNVYIDKLGESGFTEFACKWYVKLLRLRRSEVSTFLEGHPDILWVDQSESENYLDAAHTLTNLACVEKDLYSRKRTLLSLAKLHLVTEEKLGPDPEVVQAELENVEAELALLTHQEQLPVVVLQAYDIDPNTMRVFTASELMEMYICDENVLANELDFKKALDLLNFLENQEERESRRLGIWARAILRDAWTQFDTDNVLQSISGTIFFKIIEFSLGTGEDLADLLPNPEEILREPQLSELAGNDVFQFLLKAVYEHVNSLMEATR</sequence>
<dbReference type="OrthoDB" id="6342440at2759"/>
<comment type="similarity">
    <text evidence="2">Belongs to the nucleoporin Nup133 family.</text>
</comment>
<dbReference type="Pfam" id="PF08801">
    <property type="entry name" value="Nucleoporin_N"/>
    <property type="match status" value="1"/>
</dbReference>
<evidence type="ECO:0000256" key="1">
    <source>
        <dbReference type="ARBA" id="ARBA00004259"/>
    </source>
</evidence>
<dbReference type="Gene3D" id="1.20.58.1380">
    <property type="match status" value="1"/>
</dbReference>
<dbReference type="FunFam" id="2.130.10.10:FF:000238">
    <property type="entry name" value="Nuclear pore complex protein Nup133"/>
    <property type="match status" value="1"/>
</dbReference>
<evidence type="ECO:0000256" key="2">
    <source>
        <dbReference type="ARBA" id="ARBA00005569"/>
    </source>
</evidence>
<evidence type="ECO:0000313" key="10">
    <source>
        <dbReference type="EMBL" id="EFX88351.1"/>
    </source>
</evidence>
<dbReference type="SUPFAM" id="SSF117289">
    <property type="entry name" value="Nucleoporin domain"/>
    <property type="match status" value="1"/>
</dbReference>
<accession>E9FWZ0</accession>